<feature type="region of interest" description="Disordered" evidence="1">
    <location>
        <begin position="54"/>
        <end position="106"/>
    </location>
</feature>
<organism evidence="3 4">
    <name type="scientific">Punica granatum</name>
    <name type="common">Pomegranate</name>
    <dbReference type="NCBI Taxonomy" id="22663"/>
    <lineage>
        <taxon>Eukaryota</taxon>
        <taxon>Viridiplantae</taxon>
        <taxon>Streptophyta</taxon>
        <taxon>Embryophyta</taxon>
        <taxon>Tracheophyta</taxon>
        <taxon>Spermatophyta</taxon>
        <taxon>Magnoliopsida</taxon>
        <taxon>eudicotyledons</taxon>
        <taxon>Gunneridae</taxon>
        <taxon>Pentapetalae</taxon>
        <taxon>rosids</taxon>
        <taxon>malvids</taxon>
        <taxon>Myrtales</taxon>
        <taxon>Lythraceae</taxon>
        <taxon>Punica</taxon>
    </lineage>
</organism>
<dbReference type="InterPro" id="IPR034430">
    <property type="entry name" value="PSY"/>
</dbReference>
<dbReference type="Proteomes" id="UP000515151">
    <property type="component" value="Chromosome 3"/>
</dbReference>
<dbReference type="RefSeq" id="XP_031389057.1">
    <property type="nucleotide sequence ID" value="XM_031533197.1"/>
</dbReference>
<evidence type="ECO:0000256" key="2">
    <source>
        <dbReference type="SAM" id="SignalP"/>
    </source>
</evidence>
<keyword evidence="3" id="KW-1185">Reference proteome</keyword>
<dbReference type="PANTHER" id="PTHR37177">
    <property type="entry name" value="PROTEIN PSY1"/>
    <property type="match status" value="1"/>
</dbReference>
<evidence type="ECO:0000313" key="3">
    <source>
        <dbReference type="Proteomes" id="UP000515151"/>
    </source>
</evidence>
<evidence type="ECO:0000313" key="4">
    <source>
        <dbReference type="RefSeq" id="XP_031389057.1"/>
    </source>
</evidence>
<feature type="chain" id="PRO_5028206845" evidence="2">
    <location>
        <begin position="24"/>
        <end position="106"/>
    </location>
</feature>
<sequence length="106" mass="11685">MGFRVGLWLLMAMVTVSLVLCSAARNANPFSANEEERTTEGRSLLRVTVHDYEDVSANRGHDPPSTRRRSLLGLRVDDYKDPSANRSHDPPSTKKSTPSARSGCRG</sequence>
<dbReference type="OrthoDB" id="1877702at2759"/>
<gene>
    <name evidence="4" type="primary">LOC116201792</name>
</gene>
<accession>A0A6P8CWE2</accession>
<feature type="signal peptide" evidence="2">
    <location>
        <begin position="1"/>
        <end position="23"/>
    </location>
</feature>
<name>A0A6P8CWE2_PUNGR</name>
<evidence type="ECO:0000256" key="1">
    <source>
        <dbReference type="SAM" id="MobiDB-lite"/>
    </source>
</evidence>
<feature type="compositionally biased region" description="Basic and acidic residues" evidence="1">
    <location>
        <begin position="75"/>
        <end position="92"/>
    </location>
</feature>
<proteinExistence type="predicted"/>
<protein>
    <submittedName>
        <fullName evidence="4">Uncharacterized protein LOC116201792</fullName>
    </submittedName>
</protein>
<dbReference type="GeneID" id="116201792"/>
<reference evidence="3" key="1">
    <citation type="journal article" date="2020" name="Plant Biotechnol. J.">
        <title>The pomegranate (Punica granatum L.) draft genome dissects genetic divergence between soft- and hard-seeded cultivars.</title>
        <authorList>
            <person name="Luo X."/>
            <person name="Li H."/>
            <person name="Wu Z."/>
            <person name="Yao W."/>
            <person name="Zhao P."/>
            <person name="Cao D."/>
            <person name="Yu H."/>
            <person name="Li K."/>
            <person name="Poudel K."/>
            <person name="Zhao D."/>
            <person name="Zhang F."/>
            <person name="Xia X."/>
            <person name="Chen L."/>
            <person name="Wang Q."/>
            <person name="Jing D."/>
            <person name="Cao S."/>
        </authorList>
    </citation>
    <scope>NUCLEOTIDE SEQUENCE [LARGE SCALE GENOMIC DNA]</scope>
    <source>
        <strain evidence="3">cv. Tunisia</strain>
    </source>
</reference>
<reference evidence="4" key="2">
    <citation type="submission" date="2025-08" db="UniProtKB">
        <authorList>
            <consortium name="RefSeq"/>
        </authorList>
    </citation>
    <scope>IDENTIFICATION</scope>
    <source>
        <tissue evidence="4">Leaf</tissue>
    </source>
</reference>
<dbReference type="AlphaFoldDB" id="A0A6P8CWE2"/>
<keyword evidence="2" id="KW-0732">Signal</keyword>
<dbReference type="PANTHER" id="PTHR37177:SF4">
    <property type="entry name" value="PROTEIN PSY1"/>
    <property type="match status" value="1"/>
</dbReference>